<dbReference type="Proteomes" id="UP000219338">
    <property type="component" value="Unassembled WGS sequence"/>
</dbReference>
<dbReference type="SUPFAM" id="SSF55874">
    <property type="entry name" value="ATPase domain of HSP90 chaperone/DNA topoisomerase II/histidine kinase"/>
    <property type="match status" value="1"/>
</dbReference>
<feature type="compositionally biased region" description="Polar residues" evidence="8">
    <location>
        <begin position="752"/>
        <end position="762"/>
    </location>
</feature>
<keyword evidence="3 7" id="KW-0547">Nucleotide-binding</keyword>
<dbReference type="PANTHER" id="PTHR11947">
    <property type="entry name" value="PYRUVATE DEHYDROGENASE KINASE"/>
    <property type="match status" value="1"/>
</dbReference>
<dbReference type="InterPro" id="IPR036784">
    <property type="entry name" value="AK/P_DHK_N_sf"/>
</dbReference>
<feature type="region of interest" description="Disordered" evidence="8">
    <location>
        <begin position="688"/>
        <end position="762"/>
    </location>
</feature>
<feature type="compositionally biased region" description="Low complexity" evidence="8">
    <location>
        <begin position="479"/>
        <end position="493"/>
    </location>
</feature>
<dbReference type="InterPro" id="IPR036890">
    <property type="entry name" value="HATPase_C_sf"/>
</dbReference>
<evidence type="ECO:0000256" key="4">
    <source>
        <dbReference type="ARBA" id="ARBA00022777"/>
    </source>
</evidence>
<evidence type="ECO:0000256" key="5">
    <source>
        <dbReference type="ARBA" id="ARBA00022840"/>
    </source>
</evidence>
<dbReference type="SUPFAM" id="SSF69012">
    <property type="entry name" value="alpha-ketoacid dehydrogenase kinase, N-terminal domain"/>
    <property type="match status" value="1"/>
</dbReference>
<name>A0A284QZX6_ARMOS</name>
<keyword evidence="4 7" id="KW-0418">Kinase</keyword>
<evidence type="ECO:0000256" key="7">
    <source>
        <dbReference type="RuleBase" id="RU366032"/>
    </source>
</evidence>
<dbReference type="GO" id="GO:0010906">
    <property type="term" value="P:regulation of glucose metabolic process"/>
    <property type="evidence" value="ECO:0007669"/>
    <property type="project" value="TreeGrafter"/>
</dbReference>
<evidence type="ECO:0000256" key="6">
    <source>
        <dbReference type="ARBA" id="ARBA00023128"/>
    </source>
</evidence>
<dbReference type="Gene3D" id="3.30.565.10">
    <property type="entry name" value="Histidine kinase-like ATPase, C-terminal domain"/>
    <property type="match status" value="1"/>
</dbReference>
<comment type="subcellular location">
    <subcellularLocation>
        <location evidence="7">Mitochondrion matrix</location>
    </subcellularLocation>
</comment>
<dbReference type="EMBL" id="FUEG01000003">
    <property type="protein sequence ID" value="SJL02028.1"/>
    <property type="molecule type" value="Genomic_DNA"/>
</dbReference>
<dbReference type="GO" id="GO:0004740">
    <property type="term" value="F:pyruvate dehydrogenase (acetyl-transferring) kinase activity"/>
    <property type="evidence" value="ECO:0007669"/>
    <property type="project" value="TreeGrafter"/>
</dbReference>
<keyword evidence="6 7" id="KW-0496">Mitochondrion</keyword>
<feature type="region of interest" description="Disordered" evidence="8">
    <location>
        <begin position="456"/>
        <end position="619"/>
    </location>
</feature>
<evidence type="ECO:0000313" key="12">
    <source>
        <dbReference type="Proteomes" id="UP000219338"/>
    </source>
</evidence>
<evidence type="ECO:0000259" key="10">
    <source>
        <dbReference type="Pfam" id="PF10436"/>
    </source>
</evidence>
<dbReference type="Pfam" id="PF02518">
    <property type="entry name" value="HATPase_c"/>
    <property type="match status" value="1"/>
</dbReference>
<dbReference type="InterPro" id="IPR039028">
    <property type="entry name" value="BCKD/PDK"/>
</dbReference>
<feature type="compositionally biased region" description="Low complexity" evidence="8">
    <location>
        <begin position="700"/>
        <end position="712"/>
    </location>
</feature>
<evidence type="ECO:0000313" key="11">
    <source>
        <dbReference type="EMBL" id="SJL02028.1"/>
    </source>
</evidence>
<dbReference type="InterPro" id="IPR003594">
    <property type="entry name" value="HATPase_dom"/>
</dbReference>
<dbReference type="OrthoDB" id="3264224at2759"/>
<organism evidence="11 12">
    <name type="scientific">Armillaria ostoyae</name>
    <name type="common">Armillaria root rot fungus</name>
    <dbReference type="NCBI Taxonomy" id="47428"/>
    <lineage>
        <taxon>Eukaryota</taxon>
        <taxon>Fungi</taxon>
        <taxon>Dikarya</taxon>
        <taxon>Basidiomycota</taxon>
        <taxon>Agaricomycotina</taxon>
        <taxon>Agaricomycetes</taxon>
        <taxon>Agaricomycetidae</taxon>
        <taxon>Agaricales</taxon>
        <taxon>Marasmiineae</taxon>
        <taxon>Physalacriaceae</taxon>
        <taxon>Armillaria</taxon>
    </lineage>
</organism>
<dbReference type="OMA" id="GRMDNTI"/>
<dbReference type="Gene3D" id="1.20.140.20">
    <property type="entry name" value="Alpha-ketoacid/pyruvate dehydrogenase kinase, N-terminal domain"/>
    <property type="match status" value="1"/>
</dbReference>
<evidence type="ECO:0000259" key="9">
    <source>
        <dbReference type="Pfam" id="PF02518"/>
    </source>
</evidence>
<gene>
    <name evidence="11" type="ORF">ARMOST_05352</name>
</gene>
<keyword evidence="5 7" id="KW-0067">ATP-binding</keyword>
<evidence type="ECO:0000256" key="2">
    <source>
        <dbReference type="ARBA" id="ARBA00022679"/>
    </source>
</evidence>
<sequence length="762" mass="83721">MLSVPRPRLTLGRRLESTALHFYQNRQLELYAAKETKRLTLRQLVFFGRSINEERIITSANYVRTELPVRIAHRLRDLQALPYIVVTQEGVAKVYELYWSAFEKFRRYPVVTSLAENEKFCEFVAQLLNEHATVIPNLYLGLSLSSPYLAPDQLDSFMRRMLISRISRRVLAEHHIALSEAYAGTRAQESRVGIISTALDVAGCIRRCTDLLKSRPLQDAKGWPQIVIDGHLACKFAYIREHLEYIIFELLKNAVDATRHKHASSDSLPPINVTVAEGTDDVGIRVSDQGGGLFNDSCPVKSPEGLFSFSHVRNATRLDDERLVALRTVSSSQEGLRATVGEQVARWKQDGETDNIALQGSHPKIGIGLPMSNIFATYFGGSLELVSLDGWGTDVYLRVPKLHDFVPPPAYSAQEELDTKISAALAASLTITQPPPQQAEEEQWEQWDDAVFNAAARSGPATSSSDHRRESRAESSPTAAHRALPARPGAAGPSVPPLKIHKKNRFSTSSTPSKARPSWYSEAGLDSHQSGDPARLALASPPAGSSHAVPVRRDSDGHDYSVPPPPFTAVGPSLEGPPFEEVDPLGFRPNPPPSRPPSRAPSVPPSQLRAPLPIPNAQPTLRVSRVDPAVGLDTGAARLSFNPAVAYNKHKTAQAIPIDYHPPIQSFNAAALYNSSVASHLTVVPSQRPQSYVTPPRPPSTGSYMSSHSGSGYKRETWPAPPIPSSRYIPPSAQYPRHGRPPVDAPVPRWATSEQQLSNMFR</sequence>
<comment type="similarity">
    <text evidence="1 7">Belongs to the PDK/BCKDK protein kinase family.</text>
</comment>
<evidence type="ECO:0000256" key="8">
    <source>
        <dbReference type="SAM" id="MobiDB-lite"/>
    </source>
</evidence>
<feature type="domain" description="Histidine kinase/HSP90-like ATPase" evidence="9">
    <location>
        <begin position="241"/>
        <end position="401"/>
    </location>
</feature>
<dbReference type="EC" id="2.7.11.-" evidence="7"/>
<dbReference type="GO" id="GO:0005759">
    <property type="term" value="C:mitochondrial matrix"/>
    <property type="evidence" value="ECO:0007669"/>
    <property type="project" value="UniProtKB-SubCell"/>
</dbReference>
<dbReference type="InterPro" id="IPR018955">
    <property type="entry name" value="BCDHK/PDK_N"/>
</dbReference>
<feature type="compositionally biased region" description="Pro residues" evidence="8">
    <location>
        <begin position="589"/>
        <end position="604"/>
    </location>
</feature>
<dbReference type="AlphaFoldDB" id="A0A284QZX6"/>
<accession>A0A284QZX6</accession>
<reference evidence="12" key="1">
    <citation type="journal article" date="2017" name="Nat. Ecol. Evol.">
        <title>Genome expansion and lineage-specific genetic innovations in the forest pathogenic fungi Armillaria.</title>
        <authorList>
            <person name="Sipos G."/>
            <person name="Prasanna A.N."/>
            <person name="Walter M.C."/>
            <person name="O'Connor E."/>
            <person name="Balint B."/>
            <person name="Krizsan K."/>
            <person name="Kiss B."/>
            <person name="Hess J."/>
            <person name="Varga T."/>
            <person name="Slot J."/>
            <person name="Riley R."/>
            <person name="Boka B."/>
            <person name="Rigling D."/>
            <person name="Barry K."/>
            <person name="Lee J."/>
            <person name="Mihaltcheva S."/>
            <person name="LaButti K."/>
            <person name="Lipzen A."/>
            <person name="Waldron R."/>
            <person name="Moloney N.M."/>
            <person name="Sperisen C."/>
            <person name="Kredics L."/>
            <person name="Vagvoelgyi C."/>
            <person name="Patrignani A."/>
            <person name="Fitzpatrick D."/>
            <person name="Nagy I."/>
            <person name="Doyle S."/>
            <person name="Anderson J.B."/>
            <person name="Grigoriev I.V."/>
            <person name="Gueldener U."/>
            <person name="Muensterkoetter M."/>
            <person name="Nagy L.G."/>
        </authorList>
    </citation>
    <scope>NUCLEOTIDE SEQUENCE [LARGE SCALE GENOMIC DNA]</scope>
    <source>
        <strain evidence="12">C18/9</strain>
    </source>
</reference>
<keyword evidence="12" id="KW-1185">Reference proteome</keyword>
<dbReference type="Pfam" id="PF10436">
    <property type="entry name" value="BCDHK_Adom3"/>
    <property type="match status" value="1"/>
</dbReference>
<proteinExistence type="inferred from homology"/>
<feature type="domain" description="Branched-chain alpha-ketoacid dehydrogenase kinase/Pyruvate dehydrogenase kinase N-terminal" evidence="10">
    <location>
        <begin position="38"/>
        <end position="195"/>
    </location>
</feature>
<dbReference type="PANTHER" id="PTHR11947:SF25">
    <property type="entry name" value="[PYRUVATE DEHYDROGENASE (ACETYL-TRANSFERRING)] KINASE 2, MITOCHONDRIAL"/>
    <property type="match status" value="1"/>
</dbReference>
<dbReference type="GO" id="GO:0005524">
    <property type="term" value="F:ATP binding"/>
    <property type="evidence" value="ECO:0007669"/>
    <property type="project" value="UniProtKB-UniRule"/>
</dbReference>
<dbReference type="STRING" id="47428.A0A284QZX6"/>
<evidence type="ECO:0000256" key="1">
    <source>
        <dbReference type="ARBA" id="ARBA00006155"/>
    </source>
</evidence>
<evidence type="ECO:0000256" key="3">
    <source>
        <dbReference type="ARBA" id="ARBA00022741"/>
    </source>
</evidence>
<keyword evidence="2 7" id="KW-0808">Transferase</keyword>
<protein>
    <recommendedName>
        <fullName evidence="7">Protein-serine/threonine kinase</fullName>
        <ecNumber evidence="7">2.7.11.-</ecNumber>
    </recommendedName>
</protein>